<sequence length="298" mass="33151">MRRVAVASARVRSFSTLHVPVTSTPGRKANYMQVESDIAGMQQKIREFYSKGDFVNGLEIAQICRDAVKDHLGEDHPVYASTLNNVALMQKNLTQLDESISTYEAALRVYTNCVGEKHASWATTLHNLGGVYRLKSHGLSGMNKVAALDQALECFEESLRVRREILAPDHPDIAISMCNVGILYWHTHKKQKAEEMLLEAVERLESKVGPNSALTALAWNNLGVVYKEMGKYDAAIELFQKATSVRAQILGNSHVETITTMHNWSEALRASGREDDASAMQQAILDLVDHEDTPAEKQ</sequence>
<gene>
    <name evidence="4" type="ORF">Ae201684_018102</name>
</gene>
<evidence type="ECO:0000256" key="3">
    <source>
        <dbReference type="PROSITE-ProRule" id="PRU00339"/>
    </source>
</evidence>
<keyword evidence="1" id="KW-0677">Repeat</keyword>
<dbReference type="Pfam" id="PF13424">
    <property type="entry name" value="TPR_12"/>
    <property type="match status" value="3"/>
</dbReference>
<organism evidence="4 5">
    <name type="scientific">Aphanomyces euteiches</name>
    <dbReference type="NCBI Taxonomy" id="100861"/>
    <lineage>
        <taxon>Eukaryota</taxon>
        <taxon>Sar</taxon>
        <taxon>Stramenopiles</taxon>
        <taxon>Oomycota</taxon>
        <taxon>Saprolegniomycetes</taxon>
        <taxon>Saprolegniales</taxon>
        <taxon>Verrucalvaceae</taxon>
        <taxon>Aphanomyces</taxon>
    </lineage>
</organism>
<evidence type="ECO:0000256" key="1">
    <source>
        <dbReference type="ARBA" id="ARBA00022737"/>
    </source>
</evidence>
<keyword evidence="2 3" id="KW-0802">TPR repeat</keyword>
<dbReference type="PANTHER" id="PTHR45641:SF19">
    <property type="entry name" value="NEPHROCYSTIN-3"/>
    <property type="match status" value="1"/>
</dbReference>
<dbReference type="VEuPathDB" id="FungiDB:AeMF1_010647"/>
<reference evidence="4 5" key="1">
    <citation type="submission" date="2019-07" db="EMBL/GenBank/DDBJ databases">
        <title>Genomics analysis of Aphanomyces spp. identifies a new class of oomycete effector associated with host adaptation.</title>
        <authorList>
            <person name="Gaulin E."/>
        </authorList>
    </citation>
    <scope>NUCLEOTIDE SEQUENCE [LARGE SCALE GENOMIC DNA]</scope>
    <source>
        <strain evidence="4 5">ATCC 201684</strain>
    </source>
</reference>
<evidence type="ECO:0000256" key="2">
    <source>
        <dbReference type="ARBA" id="ARBA00022803"/>
    </source>
</evidence>
<dbReference type="PROSITE" id="PS50005">
    <property type="entry name" value="TPR"/>
    <property type="match status" value="1"/>
</dbReference>
<name>A0A6G0W6Z6_9STRA</name>
<dbReference type="InterPro" id="IPR019734">
    <property type="entry name" value="TPR_rpt"/>
</dbReference>
<feature type="repeat" description="TPR" evidence="3">
    <location>
        <begin position="216"/>
        <end position="249"/>
    </location>
</feature>
<proteinExistence type="predicted"/>
<dbReference type="EMBL" id="VJMJ01000320">
    <property type="protein sequence ID" value="KAF0722871.1"/>
    <property type="molecule type" value="Genomic_DNA"/>
</dbReference>
<dbReference type="PROSITE" id="PS50293">
    <property type="entry name" value="TPR_REGION"/>
    <property type="match status" value="1"/>
</dbReference>
<evidence type="ECO:0008006" key="6">
    <source>
        <dbReference type="Google" id="ProtNLM"/>
    </source>
</evidence>
<keyword evidence="5" id="KW-1185">Reference proteome</keyword>
<evidence type="ECO:0000313" key="5">
    <source>
        <dbReference type="Proteomes" id="UP000481153"/>
    </source>
</evidence>
<dbReference type="SMART" id="SM00028">
    <property type="entry name" value="TPR"/>
    <property type="match status" value="3"/>
</dbReference>
<comment type="caution">
    <text evidence="4">The sequence shown here is derived from an EMBL/GenBank/DDBJ whole genome shotgun (WGS) entry which is preliminary data.</text>
</comment>
<dbReference type="Gene3D" id="1.25.40.10">
    <property type="entry name" value="Tetratricopeptide repeat domain"/>
    <property type="match status" value="2"/>
</dbReference>
<evidence type="ECO:0000313" key="4">
    <source>
        <dbReference type="EMBL" id="KAF0722871.1"/>
    </source>
</evidence>
<dbReference type="InterPro" id="IPR011990">
    <property type="entry name" value="TPR-like_helical_dom_sf"/>
</dbReference>
<dbReference type="PANTHER" id="PTHR45641">
    <property type="entry name" value="TETRATRICOPEPTIDE REPEAT PROTEIN (AFU_ORTHOLOGUE AFUA_6G03870)"/>
    <property type="match status" value="1"/>
</dbReference>
<dbReference type="AlphaFoldDB" id="A0A6G0W6Z6"/>
<dbReference type="Proteomes" id="UP000481153">
    <property type="component" value="Unassembled WGS sequence"/>
</dbReference>
<protein>
    <recommendedName>
        <fullName evidence="6">Kinesin light chain</fullName>
    </recommendedName>
</protein>
<accession>A0A6G0W6Z6</accession>
<dbReference type="SUPFAM" id="SSF48452">
    <property type="entry name" value="TPR-like"/>
    <property type="match status" value="2"/>
</dbReference>